<feature type="region of interest" description="Disordered" evidence="1">
    <location>
        <begin position="197"/>
        <end position="220"/>
    </location>
</feature>
<dbReference type="InterPro" id="IPR052728">
    <property type="entry name" value="O2_lipid_transport_reg"/>
</dbReference>
<sequence length="666" mass="74642">MSVSLLMLLLMPLICYASPVRNVSLGCLEDTNQFLSDLNAVEPKAYAIIMYDSLGKLGSNILGGNTDRLGSYTECLSAKVPSGKFQGQYCKLQVQQEGFDYSIGICVPDSCHDEDITMLAILGKKNTISFVSPFPSLFTLNSTVSVVSVARCVKGLFSIDAFAAICLFVSILFIVLPITGTVYAAAVRWEVKFEESPSDSLPSANYGSTSSNEKDKSESKEDIRWNHCKMNSVLPVVSDDVSFLGALDSTLKCFYLQKNLPTIWTVKSSKGVCSALNGIRVLSLVWIISGHTSQMAAWQNLDNVLEWKARVLKNPIYVYSWSGPFYLGVDTFFLISGWLSSRSLLNMVHHSEKGIILEVTMKYLCYRLARLQPLHMYSICLLVGLYSVISWGSVWEISKFHLDNCRRVWWSNLFLLNNFISVTESCNGWTWYLANDFQFYLTTPLVIFLYLRSKCGLIILGTTLFLASFTVTALLSSFFRLPVASPSDMRETSTVMYFTEYYTKPYSQILRNKVQASLGWLCAILAMLAVVFLAYTIEDSVNSYSPAAVIYQALHRTLWAAAIGWIIFACQEGCGGLANWVLSWDIWTLLAKISYACYLVHPMLIILYNGLQETLMQYSDINMLYLCFGHCLMTFIIGLALTVLVEKPFEGLKQSLTCQFHGKALL</sequence>
<evidence type="ECO:0000256" key="2">
    <source>
        <dbReference type="SAM" id="Phobius"/>
    </source>
</evidence>
<dbReference type="GO" id="GO:0016747">
    <property type="term" value="F:acyltransferase activity, transferring groups other than amino-acyl groups"/>
    <property type="evidence" value="ECO:0007669"/>
    <property type="project" value="InterPro"/>
</dbReference>
<feature type="transmembrane region" description="Helical" evidence="2">
    <location>
        <begin position="623"/>
        <end position="645"/>
    </location>
</feature>
<keyword evidence="3" id="KW-0732">Signal</keyword>
<keyword evidence="2" id="KW-1133">Transmembrane helix</keyword>
<accession>A0A8C4Y5X1</accession>
<feature type="compositionally biased region" description="Polar residues" evidence="1">
    <location>
        <begin position="198"/>
        <end position="207"/>
    </location>
</feature>
<proteinExistence type="predicted"/>
<feature type="transmembrane region" description="Helical" evidence="2">
    <location>
        <begin position="316"/>
        <end position="339"/>
    </location>
</feature>
<dbReference type="OrthoDB" id="118951at2759"/>
<dbReference type="InterPro" id="IPR006621">
    <property type="entry name" value="Nose-resist-to-fluoxetine_N"/>
</dbReference>
<feature type="chain" id="PRO_5034666985" description="Nose resistant-to-fluoxetine protein N-terminal domain-containing protein" evidence="3">
    <location>
        <begin position="18"/>
        <end position="666"/>
    </location>
</feature>
<dbReference type="PANTHER" id="PTHR11161">
    <property type="entry name" value="O-ACYLTRANSFERASE"/>
    <property type="match status" value="1"/>
</dbReference>
<reference evidence="5" key="1">
    <citation type="submission" date="2019-06" db="EMBL/GenBank/DDBJ databases">
        <title>G10K-VGP Goodes thornscrub tortoise genome, primary haplotype.</title>
        <authorList>
            <person name="Murphy B."/>
            <person name="Edwards T."/>
            <person name="Rhie A."/>
            <person name="Koren S."/>
            <person name="Phillippy A."/>
            <person name="Fedrigo O."/>
            <person name="Haase B."/>
            <person name="Mountcastle J."/>
            <person name="Lewin H."/>
            <person name="Damas J."/>
            <person name="Howe K."/>
            <person name="Formenti G."/>
            <person name="Myers G."/>
            <person name="Durbin R."/>
            <person name="Jarvis E.D."/>
        </authorList>
    </citation>
    <scope>NUCLEOTIDE SEQUENCE [LARGE SCALE GENOMIC DNA]</scope>
</reference>
<keyword evidence="6" id="KW-1185">Reference proteome</keyword>
<feature type="transmembrane region" description="Helical" evidence="2">
    <location>
        <begin position="458"/>
        <end position="479"/>
    </location>
</feature>
<keyword evidence="2" id="KW-0472">Membrane</keyword>
<feature type="transmembrane region" description="Helical" evidence="2">
    <location>
        <begin position="558"/>
        <end position="581"/>
    </location>
</feature>
<feature type="transmembrane region" description="Helical" evidence="2">
    <location>
        <begin position="407"/>
        <end position="423"/>
    </location>
</feature>
<dbReference type="InterPro" id="IPR002656">
    <property type="entry name" value="Acyl_transf_3_dom"/>
</dbReference>
<evidence type="ECO:0000256" key="3">
    <source>
        <dbReference type="SAM" id="SignalP"/>
    </source>
</evidence>
<dbReference type="Pfam" id="PF20146">
    <property type="entry name" value="NRF"/>
    <property type="match status" value="1"/>
</dbReference>
<reference evidence="5" key="2">
    <citation type="submission" date="2025-08" db="UniProtKB">
        <authorList>
            <consortium name="Ensembl"/>
        </authorList>
    </citation>
    <scope>IDENTIFICATION</scope>
</reference>
<feature type="transmembrane region" description="Helical" evidence="2">
    <location>
        <begin position="376"/>
        <end position="395"/>
    </location>
</feature>
<dbReference type="Pfam" id="PF01757">
    <property type="entry name" value="Acyl_transf_3"/>
    <property type="match status" value="1"/>
</dbReference>
<dbReference type="AlphaFoldDB" id="A0A8C4Y5X1"/>
<dbReference type="SMART" id="SM00703">
    <property type="entry name" value="NRF"/>
    <property type="match status" value="1"/>
</dbReference>
<evidence type="ECO:0000313" key="6">
    <source>
        <dbReference type="Proteomes" id="UP000694390"/>
    </source>
</evidence>
<feature type="domain" description="Nose resistant-to-fluoxetine protein N-terminal" evidence="4">
    <location>
        <begin position="24"/>
        <end position="143"/>
    </location>
</feature>
<dbReference type="PANTHER" id="PTHR11161:SF0">
    <property type="entry name" value="O-ACYLTRANSFERASE LIKE PROTEIN"/>
    <property type="match status" value="1"/>
</dbReference>
<dbReference type="Proteomes" id="UP000694390">
    <property type="component" value="Chromosome 6"/>
</dbReference>
<dbReference type="Ensembl" id="ENSGEVT00005021610.1">
    <property type="protein sequence ID" value="ENSGEVP00005020579.1"/>
    <property type="gene ID" value="ENSGEVG00005014492.1"/>
</dbReference>
<dbReference type="GeneTree" id="ENSGT00530000063340"/>
<feature type="transmembrane region" description="Helical" evidence="2">
    <location>
        <begin position="518"/>
        <end position="537"/>
    </location>
</feature>
<feature type="transmembrane region" description="Helical" evidence="2">
    <location>
        <begin position="429"/>
        <end position="451"/>
    </location>
</feature>
<name>A0A8C4Y5X1_9SAUR</name>
<keyword evidence="2" id="KW-0812">Transmembrane</keyword>
<reference evidence="5" key="3">
    <citation type="submission" date="2025-09" db="UniProtKB">
        <authorList>
            <consortium name="Ensembl"/>
        </authorList>
    </citation>
    <scope>IDENTIFICATION</scope>
</reference>
<feature type="signal peptide" evidence="3">
    <location>
        <begin position="1"/>
        <end position="17"/>
    </location>
</feature>
<protein>
    <recommendedName>
        <fullName evidence="4">Nose resistant-to-fluoxetine protein N-terminal domain-containing protein</fullName>
    </recommendedName>
</protein>
<feature type="transmembrane region" description="Helical" evidence="2">
    <location>
        <begin position="593"/>
        <end position="611"/>
    </location>
</feature>
<evidence type="ECO:0000256" key="1">
    <source>
        <dbReference type="SAM" id="MobiDB-lite"/>
    </source>
</evidence>
<evidence type="ECO:0000259" key="4">
    <source>
        <dbReference type="SMART" id="SM00703"/>
    </source>
</evidence>
<evidence type="ECO:0000313" key="5">
    <source>
        <dbReference type="Ensembl" id="ENSGEVP00005020579.1"/>
    </source>
</evidence>
<organism evidence="5 6">
    <name type="scientific">Gopherus evgoodei</name>
    <name type="common">Goodes thornscrub tortoise</name>
    <dbReference type="NCBI Taxonomy" id="1825980"/>
    <lineage>
        <taxon>Eukaryota</taxon>
        <taxon>Metazoa</taxon>
        <taxon>Chordata</taxon>
        <taxon>Craniata</taxon>
        <taxon>Vertebrata</taxon>
        <taxon>Euteleostomi</taxon>
        <taxon>Archelosauria</taxon>
        <taxon>Testudinata</taxon>
        <taxon>Testudines</taxon>
        <taxon>Cryptodira</taxon>
        <taxon>Durocryptodira</taxon>
        <taxon>Testudinoidea</taxon>
        <taxon>Testudinidae</taxon>
        <taxon>Gopherus</taxon>
    </lineage>
</organism>
<feature type="transmembrane region" description="Helical" evidence="2">
    <location>
        <begin position="161"/>
        <end position="186"/>
    </location>
</feature>